<evidence type="ECO:0000313" key="3">
    <source>
        <dbReference type="Proteomes" id="UP000017836"/>
    </source>
</evidence>
<name>W1PYM9_AMBTC</name>
<dbReference type="EMBL" id="KI392591">
    <property type="protein sequence ID" value="ERN13169.1"/>
    <property type="molecule type" value="Genomic_DNA"/>
</dbReference>
<dbReference type="HOGENOM" id="CLU_2925661_0_0_1"/>
<dbReference type="AlphaFoldDB" id="W1PYM9"/>
<evidence type="ECO:0000313" key="2">
    <source>
        <dbReference type="EMBL" id="ERN13169.1"/>
    </source>
</evidence>
<evidence type="ECO:0000256" key="1">
    <source>
        <dbReference type="SAM" id="MobiDB-lite"/>
    </source>
</evidence>
<dbReference type="Proteomes" id="UP000017836">
    <property type="component" value="Unassembled WGS sequence"/>
</dbReference>
<sequence>MGTKEQAKNAERSLRISTNTTRKQRKAKQEDKMANTIASSLSSMLFAVKFRPEMEKLHRKV</sequence>
<protein>
    <submittedName>
        <fullName evidence="2">Uncharacterized protein</fullName>
    </submittedName>
</protein>
<gene>
    <name evidence="2" type="ORF">AMTR_s00040p00205640</name>
</gene>
<feature type="compositionally biased region" description="Basic and acidic residues" evidence="1">
    <location>
        <begin position="1"/>
        <end position="14"/>
    </location>
</feature>
<dbReference type="Gramene" id="ERN13169">
    <property type="protein sequence ID" value="ERN13169"/>
    <property type="gene ID" value="AMTR_s00040p00205640"/>
</dbReference>
<reference evidence="3" key="1">
    <citation type="journal article" date="2013" name="Science">
        <title>The Amborella genome and the evolution of flowering plants.</title>
        <authorList>
            <consortium name="Amborella Genome Project"/>
        </authorList>
    </citation>
    <scope>NUCLEOTIDE SEQUENCE [LARGE SCALE GENOMIC DNA]</scope>
</reference>
<proteinExistence type="predicted"/>
<keyword evidence="3" id="KW-1185">Reference proteome</keyword>
<accession>W1PYM9</accession>
<feature type="region of interest" description="Disordered" evidence="1">
    <location>
        <begin position="1"/>
        <end position="33"/>
    </location>
</feature>
<organism evidence="2 3">
    <name type="scientific">Amborella trichopoda</name>
    <dbReference type="NCBI Taxonomy" id="13333"/>
    <lineage>
        <taxon>Eukaryota</taxon>
        <taxon>Viridiplantae</taxon>
        <taxon>Streptophyta</taxon>
        <taxon>Embryophyta</taxon>
        <taxon>Tracheophyta</taxon>
        <taxon>Spermatophyta</taxon>
        <taxon>Magnoliopsida</taxon>
        <taxon>Amborellales</taxon>
        <taxon>Amborellaceae</taxon>
        <taxon>Amborella</taxon>
    </lineage>
</organism>